<dbReference type="EMBL" id="JAAGLU010000064">
    <property type="protein sequence ID" value="NEC92300.1"/>
    <property type="molecule type" value="Genomic_DNA"/>
</dbReference>
<proteinExistence type="predicted"/>
<organism evidence="2">
    <name type="scientific">Streptomyces sp. SID12501</name>
    <dbReference type="NCBI Taxonomy" id="2706042"/>
    <lineage>
        <taxon>Bacteria</taxon>
        <taxon>Bacillati</taxon>
        <taxon>Actinomycetota</taxon>
        <taxon>Actinomycetes</taxon>
        <taxon>Kitasatosporales</taxon>
        <taxon>Streptomycetaceae</taxon>
        <taxon>Streptomyces</taxon>
    </lineage>
</organism>
<dbReference type="Pfam" id="PF01266">
    <property type="entry name" value="DAO"/>
    <property type="match status" value="1"/>
</dbReference>
<name>A0A6B3C847_9ACTN</name>
<dbReference type="InterPro" id="IPR036188">
    <property type="entry name" value="FAD/NAD-bd_sf"/>
</dbReference>
<dbReference type="InterPro" id="IPR006076">
    <property type="entry name" value="FAD-dep_OxRdtase"/>
</dbReference>
<dbReference type="RefSeq" id="WP_164323825.1">
    <property type="nucleotide sequence ID" value="NZ_JAAGLU010000064.1"/>
</dbReference>
<dbReference type="Gene3D" id="3.50.50.60">
    <property type="entry name" value="FAD/NAD(P)-binding domain"/>
    <property type="match status" value="1"/>
</dbReference>
<evidence type="ECO:0000313" key="2">
    <source>
        <dbReference type="EMBL" id="NEC92300.1"/>
    </source>
</evidence>
<feature type="domain" description="FAD dependent oxidoreductase" evidence="1">
    <location>
        <begin position="22"/>
        <end position="198"/>
    </location>
</feature>
<dbReference type="Gene3D" id="3.30.9.10">
    <property type="entry name" value="D-Amino Acid Oxidase, subunit A, domain 2"/>
    <property type="match status" value="1"/>
</dbReference>
<comment type="caution">
    <text evidence="2">The sequence shown here is derived from an EMBL/GenBank/DDBJ whole genome shotgun (WGS) entry which is preliminary data.</text>
</comment>
<protein>
    <recommendedName>
        <fullName evidence="1">FAD dependent oxidoreductase domain-containing protein</fullName>
    </recommendedName>
</protein>
<gene>
    <name evidence="2" type="ORF">G3I71_42540</name>
</gene>
<evidence type="ECO:0000259" key="1">
    <source>
        <dbReference type="Pfam" id="PF01266"/>
    </source>
</evidence>
<sequence length="264" mass="28647">MVLRADRQGAAEHGHRITAAIACHVARAGGSIDQLTQLLMHPEHESGRHTRHIALRSGQVRALDYIRRVWASASDAISSTRALGSRHETYEVLAALRDRIGADGRIALGGRGVPYRFGSRTDRDGRTQLRTVEALTALLHTLFPAASKVPVAHPWCGVPGDWCATVNFDPGTGLGAAGGYVGSGLTTANLAGRTLTDLVLGEKTERTALPWVGRAVRRWEPEPLRWAGVQALYALYREADRREYRSQSGRTSIFAKAADLVSGR</sequence>
<dbReference type="AlphaFoldDB" id="A0A6B3C847"/>
<accession>A0A6B3C847</accession>
<reference evidence="2" key="1">
    <citation type="submission" date="2020-01" db="EMBL/GenBank/DDBJ databases">
        <title>Insect and environment-associated Actinomycetes.</title>
        <authorList>
            <person name="Currrie C."/>
            <person name="Chevrette M."/>
            <person name="Carlson C."/>
            <person name="Stubbendieck R."/>
            <person name="Wendt-Pienkowski E."/>
        </authorList>
    </citation>
    <scope>NUCLEOTIDE SEQUENCE</scope>
    <source>
        <strain evidence="2">SID12501</strain>
    </source>
</reference>